<reference evidence="1 2" key="1">
    <citation type="submission" date="2019-11" db="EMBL/GenBank/DDBJ databases">
        <title>Growth characteristics of pneumococcus vary with the chemical composition of the capsule and with environmental conditions.</title>
        <authorList>
            <person name="Tothpal A."/>
            <person name="Desobry K."/>
            <person name="Joshi S."/>
            <person name="Wyllie A.L."/>
            <person name="Weinberger D.M."/>
        </authorList>
    </citation>
    <scope>NUCLEOTIDE SEQUENCE [LARGE SCALE GENOMIC DNA]</scope>
    <source>
        <strain evidence="2">pnumococcus35B</strain>
    </source>
</reference>
<dbReference type="EMBL" id="WNHX01001358">
    <property type="protein sequence ID" value="MTV88912.1"/>
    <property type="molecule type" value="Genomic_DNA"/>
</dbReference>
<comment type="caution">
    <text evidence="1">The sequence shown here is derived from an EMBL/GenBank/DDBJ whole genome shotgun (WGS) entry which is preliminary data.</text>
</comment>
<dbReference type="Proteomes" id="UP000469505">
    <property type="component" value="Unassembled WGS sequence"/>
</dbReference>
<feature type="non-terminal residue" evidence="1">
    <location>
        <position position="1"/>
    </location>
</feature>
<dbReference type="AlphaFoldDB" id="A0A6I3UAN6"/>
<accession>A0A6I3UAN6</accession>
<dbReference type="RefSeq" id="WP_162481291.1">
    <property type="nucleotide sequence ID" value="NZ_WNHX01001358.1"/>
</dbReference>
<name>A0A6I3UAN6_STREE</name>
<proteinExistence type="predicted"/>
<evidence type="ECO:0000313" key="1">
    <source>
        <dbReference type="EMBL" id="MTV88912.1"/>
    </source>
</evidence>
<evidence type="ECO:0000313" key="2">
    <source>
        <dbReference type="Proteomes" id="UP000469505"/>
    </source>
</evidence>
<gene>
    <name evidence="1" type="ORF">GM543_15800</name>
</gene>
<organism evidence="1 2">
    <name type="scientific">Streptococcus pneumoniae</name>
    <dbReference type="NCBI Taxonomy" id="1313"/>
    <lineage>
        <taxon>Bacteria</taxon>
        <taxon>Bacillati</taxon>
        <taxon>Bacillota</taxon>
        <taxon>Bacilli</taxon>
        <taxon>Lactobacillales</taxon>
        <taxon>Streptococcaceae</taxon>
        <taxon>Streptococcus</taxon>
    </lineage>
</organism>
<protein>
    <submittedName>
        <fullName evidence="1">Uncharacterized protein</fullName>
    </submittedName>
</protein>
<sequence>AGRHNDDTDTNISWFLHFYRMVLETGFGREKR</sequence>